<dbReference type="PANTHER" id="PTHR42693">
    <property type="entry name" value="ARYLSULFATASE FAMILY MEMBER"/>
    <property type="match status" value="1"/>
</dbReference>
<gene>
    <name evidence="6" type="ORF">ERS852407_05681</name>
</gene>
<dbReference type="InterPro" id="IPR017850">
    <property type="entry name" value="Alkaline_phosphatase_core_sf"/>
</dbReference>
<dbReference type="CDD" id="cd16152">
    <property type="entry name" value="sulfatase_like"/>
    <property type="match status" value="1"/>
</dbReference>
<feature type="domain" description="Sulfatase N-terminal" evidence="5">
    <location>
        <begin position="3"/>
        <end position="314"/>
    </location>
</feature>
<dbReference type="EMBL" id="CYZE01000026">
    <property type="protein sequence ID" value="CUP35057.1"/>
    <property type="molecule type" value="Genomic_DNA"/>
</dbReference>
<dbReference type="InterPro" id="IPR050738">
    <property type="entry name" value="Sulfatase"/>
</dbReference>
<dbReference type="GO" id="GO:0004065">
    <property type="term" value="F:arylsulfatase activity"/>
    <property type="evidence" value="ECO:0007669"/>
    <property type="project" value="UniProtKB-EC"/>
</dbReference>
<evidence type="ECO:0000259" key="5">
    <source>
        <dbReference type="Pfam" id="PF00884"/>
    </source>
</evidence>
<evidence type="ECO:0000256" key="3">
    <source>
        <dbReference type="ARBA" id="ARBA00022801"/>
    </source>
</evidence>
<proteinExistence type="inferred from homology"/>
<dbReference type="PROSITE" id="PS00149">
    <property type="entry name" value="SULFATASE_2"/>
    <property type="match status" value="1"/>
</dbReference>
<keyword evidence="4" id="KW-0106">Calcium</keyword>
<dbReference type="Proteomes" id="UP000095651">
    <property type="component" value="Unassembled WGS sequence"/>
</dbReference>
<name>A0A174MJX9_9FIRM</name>
<dbReference type="RefSeq" id="WP_055660296.1">
    <property type="nucleotide sequence ID" value="NZ_CABIXC010000026.1"/>
</dbReference>
<evidence type="ECO:0000256" key="1">
    <source>
        <dbReference type="ARBA" id="ARBA00008779"/>
    </source>
</evidence>
<dbReference type="Pfam" id="PF00884">
    <property type="entry name" value="Sulfatase"/>
    <property type="match status" value="1"/>
</dbReference>
<evidence type="ECO:0000256" key="4">
    <source>
        <dbReference type="ARBA" id="ARBA00022837"/>
    </source>
</evidence>
<reference evidence="6 7" key="1">
    <citation type="submission" date="2015-09" db="EMBL/GenBank/DDBJ databases">
        <authorList>
            <consortium name="Pathogen Informatics"/>
        </authorList>
    </citation>
    <scope>NUCLEOTIDE SEQUENCE [LARGE SCALE GENOMIC DNA]</scope>
    <source>
        <strain evidence="6 7">2789STDY5608850</strain>
    </source>
</reference>
<protein>
    <submittedName>
        <fullName evidence="6">Sulfatase</fullName>
        <ecNumber evidence="6">3.1.6.1</ecNumber>
    </submittedName>
</protein>
<comment type="similarity">
    <text evidence="1">Belongs to the sulfatase family.</text>
</comment>
<keyword evidence="2" id="KW-0479">Metal-binding</keyword>
<evidence type="ECO:0000313" key="6">
    <source>
        <dbReference type="EMBL" id="CUP35057.1"/>
    </source>
</evidence>
<evidence type="ECO:0000313" key="7">
    <source>
        <dbReference type="Proteomes" id="UP000095651"/>
    </source>
</evidence>
<dbReference type="InterPro" id="IPR000917">
    <property type="entry name" value="Sulfatase_N"/>
</dbReference>
<dbReference type="EC" id="3.1.6.1" evidence="6"/>
<evidence type="ECO:0000256" key="2">
    <source>
        <dbReference type="ARBA" id="ARBA00022723"/>
    </source>
</evidence>
<dbReference type="Gene3D" id="3.40.720.10">
    <property type="entry name" value="Alkaline Phosphatase, subunit A"/>
    <property type="match status" value="1"/>
</dbReference>
<organism evidence="6 7">
    <name type="scientific">Hungatella hathewayi</name>
    <dbReference type="NCBI Taxonomy" id="154046"/>
    <lineage>
        <taxon>Bacteria</taxon>
        <taxon>Bacillati</taxon>
        <taxon>Bacillota</taxon>
        <taxon>Clostridia</taxon>
        <taxon>Lachnospirales</taxon>
        <taxon>Lachnospiraceae</taxon>
        <taxon>Hungatella</taxon>
    </lineage>
</organism>
<keyword evidence="3 6" id="KW-0378">Hydrolase</keyword>
<dbReference type="PANTHER" id="PTHR42693:SF53">
    <property type="entry name" value="ENDO-4-O-SULFATASE"/>
    <property type="match status" value="1"/>
</dbReference>
<dbReference type="AlphaFoldDB" id="A0A174MJX9"/>
<dbReference type="SUPFAM" id="SSF53649">
    <property type="entry name" value="Alkaline phosphatase-like"/>
    <property type="match status" value="1"/>
</dbReference>
<dbReference type="InterPro" id="IPR024607">
    <property type="entry name" value="Sulfatase_CS"/>
</dbReference>
<accession>A0A174MJX9</accession>
<dbReference type="GO" id="GO:0046872">
    <property type="term" value="F:metal ion binding"/>
    <property type="evidence" value="ECO:0007669"/>
    <property type="project" value="UniProtKB-KW"/>
</dbReference>
<sequence length="447" mass="49581">MKPNVIVFFTDQQRSDTTGAGGNPCGLTPNFDRVAFTGTYASTAVTPQPVCGPARAVLQTGKYATCTGNYRNAIPLGRDQRTMAHYFHDAGYDTAYIGKWHLASGRHEVQKEERGGYDWWLGANALEATSRPYDTLVYDNENRPVKLPGHRIDALTDAAVRYIDGHQDQDKPFFLFLSFLEPHFQNCFDDFSAPHSGAPINPLYMPPDLGALGGTSWQHLGGYYGMVKRLDEAFGRIRDALESLHMTEDTILLFTSDHGCHFKTRNAEYKRSCHESSVRIPMAFYGPGFTGGGNVAEIVSLIDVAPTLLDACGIPVPEDMQGHSLMPLLGGKKAPWPKEALIQISEAEVGRAIRTKRWKYSVQATDRDPVLDQGSGVYTEMYLYDLEHDPYELHNLIHSRAHQGVCLTLGEKLVKLMKEAGEGEAVILPQEKEKIGQLAVFDGEELL</sequence>